<proteinExistence type="predicted"/>
<evidence type="ECO:0000313" key="1">
    <source>
        <dbReference type="EMBL" id="URA10291.1"/>
    </source>
</evidence>
<gene>
    <name evidence="1" type="ORF">KDW03_00355</name>
</gene>
<accession>A0AAX3BFD0</accession>
<dbReference type="Pfam" id="PF07614">
    <property type="entry name" value="DUF1577"/>
    <property type="match status" value="1"/>
</dbReference>
<evidence type="ECO:0000313" key="2">
    <source>
        <dbReference type="Proteomes" id="UP001056539"/>
    </source>
</evidence>
<protein>
    <submittedName>
        <fullName evidence="1">DUF1577 domain-containing protein</fullName>
    </submittedName>
</protein>
<sequence>MAVTEAIYQDEREIFKHFSIFCSNKVKVILRDRNTEFEAVCKECKNGEVFFSSVTNPNGISLESYRMRPLDAEISFGSDTFLFTAYPTSGNSISLPDVLRSHPKRRYPRIIIQGNPHVSKMYTIVSVRVVDPSIEDEELAKKIHLILSTIESNLVRSENYAMAKVTLYDGTEKSVIIQMLKEYKKPFVVFNTSNLTIKDENFLSYENYVKFMLEKGANRDAIMAQLDKIKDFYVKNAIKSEIIVPLIFEEETIGQIRVVTQKDYINKSHVIRLNSLAVNAIDNLFTKCAFEVVAKEPQPVIDLGVMGIKILVTDTDLYKYIRLGRRVYIQLYFPDDTMIKTMATIVNIYDETPEGFKPIGVKLSSNLDWKDKRKLEEFIQSVIRLQKIEPA</sequence>
<reference evidence="1" key="1">
    <citation type="submission" date="2021-04" db="EMBL/GenBank/DDBJ databases">
        <authorList>
            <person name="Postec A."/>
        </authorList>
    </citation>
    <scope>NUCLEOTIDE SEQUENCE</scope>
    <source>
        <strain evidence="1">F1F22</strain>
    </source>
</reference>
<dbReference type="AlphaFoldDB" id="A0AAX3BFD0"/>
<keyword evidence="2" id="KW-1185">Reference proteome</keyword>
<organism evidence="1 2">
    <name type="scientific">Thermospira aquatica</name>
    <dbReference type="NCBI Taxonomy" id="2828656"/>
    <lineage>
        <taxon>Bacteria</taxon>
        <taxon>Pseudomonadati</taxon>
        <taxon>Spirochaetota</taxon>
        <taxon>Spirochaetia</taxon>
        <taxon>Brevinematales</taxon>
        <taxon>Thermospiraceae</taxon>
        <taxon>Thermospira</taxon>
    </lineage>
</organism>
<reference evidence="1" key="2">
    <citation type="submission" date="2022-06" db="EMBL/GenBank/DDBJ databases">
        <title>Thermospira aquatica gen. nov., sp. nov.</title>
        <authorList>
            <person name="Ben Ali Gam Z."/>
            <person name="Labat M."/>
        </authorList>
    </citation>
    <scope>NUCLEOTIDE SEQUENCE</scope>
    <source>
        <strain evidence="1">F1F22</strain>
    </source>
</reference>
<dbReference type="RefSeq" id="WP_271435423.1">
    <property type="nucleotide sequence ID" value="NZ_CP073355.1"/>
</dbReference>
<name>A0AAX3BFD0_9SPIR</name>
<dbReference type="InterPro" id="IPR011471">
    <property type="entry name" value="DUF1577"/>
</dbReference>
<dbReference type="Proteomes" id="UP001056539">
    <property type="component" value="Chromosome"/>
</dbReference>
<dbReference type="EMBL" id="CP073355">
    <property type="protein sequence ID" value="URA10291.1"/>
    <property type="molecule type" value="Genomic_DNA"/>
</dbReference>
<dbReference type="KEGG" id="taqu:KDW03_00355"/>